<dbReference type="EC" id="2.7.13.3" evidence="2"/>
<evidence type="ECO:0000256" key="3">
    <source>
        <dbReference type="ARBA" id="ARBA00022553"/>
    </source>
</evidence>
<sequence length="688" mass="74507">MQARWGAPVSPSACHTEQERRGAVITLPDLKQRPIVLVVDDEPEILVALTDLLEGAYHVLSASSGEQGLALLRENPDVAVIISDQRMPGMTGDVFLAQARDISGAGAILLTGYADISAVEAALNQGQISFFAYKPWDDETLLSMVGQAAARYFLEKELECEQLLLRGLLENLPFGLAFKDQNGCFIRLNQQMAREFGRSVAECLGQKEEDLVNGPRHESLEEAQQALETSGRDQQVLQLPGPDGQNRWHDLTRVRLDSLRNAPVRSGLLSDYSILIDRDVTDLLGLEQRLRQAQKMQAIGTLAGGIAHDFNNLLTAIQGSLELVQDLEPPREPGVARLYQNAMEAARRGGTLTRKLLDFSRPRHLVCQRVEVQDVMQNLQGFMKQGKVPEDIRDALDSALVEGSGRFSSVQFALPEEPLPPVWTDPVQLELAVFSLCINAIDAQPEGGSTSVSVRQVARLLGRHVGKDHAGAWVVVQVSDRGVGMTEEMRARIFDPFFTTKDMGQGTGLGLSMIYGFISHCGGEVRVESTPGGGTSVELWFPAMDAQLSASLPPTAASGNTTTNIRTLATTPQGRAILVVDDEPGVRAVTAGFLSRAGYEVLESASGAEAVETVRNRPDIALVVMDVMMPGMNGGEAAQRIHAERAELPVLFVTGYADLGILPQGVAVLHKPYTRDALLGDVKAMLAA</sequence>
<dbReference type="SMART" id="SM00388">
    <property type="entry name" value="HisKA"/>
    <property type="match status" value="1"/>
</dbReference>
<evidence type="ECO:0000256" key="2">
    <source>
        <dbReference type="ARBA" id="ARBA00012438"/>
    </source>
</evidence>
<dbReference type="NCBIfam" id="TIGR00229">
    <property type="entry name" value="sensory_box"/>
    <property type="match status" value="1"/>
</dbReference>
<proteinExistence type="predicted"/>
<feature type="modified residue" description="4-aspartylphosphate" evidence="4">
    <location>
        <position position="84"/>
    </location>
</feature>
<dbReference type="InterPro" id="IPR013656">
    <property type="entry name" value="PAS_4"/>
</dbReference>
<dbReference type="InterPro" id="IPR001789">
    <property type="entry name" value="Sig_transdc_resp-reg_receiver"/>
</dbReference>
<dbReference type="PANTHER" id="PTHR43547:SF2">
    <property type="entry name" value="HYBRID SIGNAL TRANSDUCTION HISTIDINE KINASE C"/>
    <property type="match status" value="1"/>
</dbReference>
<dbReference type="SMART" id="SM00387">
    <property type="entry name" value="HATPase_c"/>
    <property type="match status" value="1"/>
</dbReference>
<dbReference type="InterPro" id="IPR005467">
    <property type="entry name" value="His_kinase_dom"/>
</dbReference>
<dbReference type="PROSITE" id="PS50109">
    <property type="entry name" value="HIS_KIN"/>
    <property type="match status" value="1"/>
</dbReference>
<gene>
    <name evidence="8" type="primary">zraS</name>
    <name evidence="8" type="ORF">APO_0909</name>
</gene>
<dbReference type="CDD" id="cd00130">
    <property type="entry name" value="PAS"/>
    <property type="match status" value="1"/>
</dbReference>
<evidence type="ECO:0000256" key="1">
    <source>
        <dbReference type="ARBA" id="ARBA00000085"/>
    </source>
</evidence>
<dbReference type="EMBL" id="AEUP01000023">
    <property type="protein sequence ID" value="EGE47885.1"/>
    <property type="molecule type" value="Genomic_DNA"/>
</dbReference>
<dbReference type="SUPFAM" id="SSF52172">
    <property type="entry name" value="CheY-like"/>
    <property type="match status" value="2"/>
</dbReference>
<evidence type="ECO:0000313" key="9">
    <source>
        <dbReference type="Proteomes" id="UP000018454"/>
    </source>
</evidence>
<feature type="domain" description="Histidine kinase" evidence="5">
    <location>
        <begin position="305"/>
        <end position="545"/>
    </location>
</feature>
<dbReference type="Gene3D" id="3.40.50.2300">
    <property type="match status" value="2"/>
</dbReference>
<keyword evidence="3 4" id="KW-0597">Phosphoprotein</keyword>
<comment type="caution">
    <text evidence="8">The sequence shown here is derived from an EMBL/GenBank/DDBJ whole genome shotgun (WGS) entry which is preliminary data.</text>
</comment>
<dbReference type="Gene3D" id="3.30.565.10">
    <property type="entry name" value="Histidine kinase-like ATPase, C-terminal domain"/>
    <property type="match status" value="1"/>
</dbReference>
<evidence type="ECO:0000259" key="7">
    <source>
        <dbReference type="PROSITE" id="PS50112"/>
    </source>
</evidence>
<dbReference type="SUPFAM" id="SSF47384">
    <property type="entry name" value="Homodimeric domain of signal transducing histidine kinase"/>
    <property type="match status" value="1"/>
</dbReference>
<dbReference type="Pfam" id="PF00512">
    <property type="entry name" value="HisKA"/>
    <property type="match status" value="1"/>
</dbReference>
<dbReference type="SUPFAM" id="SSF55785">
    <property type="entry name" value="PYP-like sensor domain (PAS domain)"/>
    <property type="match status" value="1"/>
</dbReference>
<dbReference type="Proteomes" id="UP000018454">
    <property type="component" value="Unassembled WGS sequence"/>
</dbReference>
<dbReference type="InterPro" id="IPR004358">
    <property type="entry name" value="Sig_transdc_His_kin-like_C"/>
</dbReference>
<dbReference type="InterPro" id="IPR003661">
    <property type="entry name" value="HisK_dim/P_dom"/>
</dbReference>
<dbReference type="PROSITE" id="PS50112">
    <property type="entry name" value="PAS"/>
    <property type="match status" value="1"/>
</dbReference>
<dbReference type="PANTHER" id="PTHR43547">
    <property type="entry name" value="TWO-COMPONENT HISTIDINE KINASE"/>
    <property type="match status" value="1"/>
</dbReference>
<evidence type="ECO:0000259" key="6">
    <source>
        <dbReference type="PROSITE" id="PS50110"/>
    </source>
</evidence>
<dbReference type="GO" id="GO:0000155">
    <property type="term" value="F:phosphorelay sensor kinase activity"/>
    <property type="evidence" value="ECO:0007669"/>
    <property type="project" value="InterPro"/>
</dbReference>
<dbReference type="InterPro" id="IPR000014">
    <property type="entry name" value="PAS"/>
</dbReference>
<dbReference type="InterPro" id="IPR003594">
    <property type="entry name" value="HATPase_dom"/>
</dbReference>
<dbReference type="SMART" id="SM00448">
    <property type="entry name" value="REC"/>
    <property type="match status" value="2"/>
</dbReference>
<dbReference type="CDD" id="cd17569">
    <property type="entry name" value="REC_HupR-like"/>
    <property type="match status" value="1"/>
</dbReference>
<dbReference type="Gene3D" id="1.10.287.130">
    <property type="match status" value="1"/>
</dbReference>
<dbReference type="Pfam" id="PF02518">
    <property type="entry name" value="HATPase_c"/>
    <property type="match status" value="1"/>
</dbReference>
<dbReference type="InterPro" id="IPR036097">
    <property type="entry name" value="HisK_dim/P_sf"/>
</dbReference>
<reference evidence="8 9" key="1">
    <citation type="journal article" date="2011" name="Science">
        <title>Drosophila microbiome modulates host developmental and metabolic homeostasis via insulin signaling.</title>
        <authorList>
            <person name="Shin S.C."/>
            <person name="Kim S.H."/>
            <person name="You H."/>
            <person name="Kim B."/>
            <person name="Kim A.C."/>
            <person name="Lee K.A."/>
            <person name="Yoon J.H."/>
            <person name="Ryu J.H."/>
            <person name="Lee W.J."/>
        </authorList>
    </citation>
    <scope>NUCLEOTIDE SEQUENCE [LARGE SCALE GENOMIC DNA]</scope>
    <source>
        <strain evidence="8 9">DM001</strain>
    </source>
</reference>
<feature type="modified residue" description="4-aspartylphosphate" evidence="4">
    <location>
        <position position="626"/>
    </location>
</feature>
<dbReference type="SMART" id="SM00091">
    <property type="entry name" value="PAS"/>
    <property type="match status" value="1"/>
</dbReference>
<comment type="catalytic activity">
    <reaction evidence="1">
        <text>ATP + protein L-histidine = ADP + protein N-phospho-L-histidine.</text>
        <dbReference type="EC" id="2.7.13.3"/>
    </reaction>
</comment>
<accession>F1YSL1</accession>
<organism evidence="8 9">
    <name type="scientific">Acetobacter pomorum DM001</name>
    <dbReference type="NCBI Taxonomy" id="945681"/>
    <lineage>
        <taxon>Bacteria</taxon>
        <taxon>Pseudomonadati</taxon>
        <taxon>Pseudomonadota</taxon>
        <taxon>Alphaproteobacteria</taxon>
        <taxon>Acetobacterales</taxon>
        <taxon>Acetobacteraceae</taxon>
        <taxon>Acetobacter</taxon>
    </lineage>
</organism>
<dbReference type="InterPro" id="IPR011006">
    <property type="entry name" value="CheY-like_superfamily"/>
</dbReference>
<dbReference type="SUPFAM" id="SSF55874">
    <property type="entry name" value="ATPase domain of HSP90 chaperone/DNA topoisomerase II/histidine kinase"/>
    <property type="match status" value="1"/>
</dbReference>
<dbReference type="PRINTS" id="PR00344">
    <property type="entry name" value="BCTRLSENSOR"/>
</dbReference>
<feature type="domain" description="PAS" evidence="7">
    <location>
        <begin position="161"/>
        <end position="231"/>
    </location>
</feature>
<feature type="domain" description="Response regulatory" evidence="6">
    <location>
        <begin position="35"/>
        <end position="149"/>
    </location>
</feature>
<dbReference type="InterPro" id="IPR035965">
    <property type="entry name" value="PAS-like_dom_sf"/>
</dbReference>
<dbReference type="CDD" id="cd00082">
    <property type="entry name" value="HisKA"/>
    <property type="match status" value="1"/>
</dbReference>
<dbReference type="Gene3D" id="3.30.450.20">
    <property type="entry name" value="PAS domain"/>
    <property type="match status" value="1"/>
</dbReference>
<evidence type="ECO:0000313" key="8">
    <source>
        <dbReference type="EMBL" id="EGE47885.1"/>
    </source>
</evidence>
<dbReference type="Pfam" id="PF08448">
    <property type="entry name" value="PAS_4"/>
    <property type="match status" value="1"/>
</dbReference>
<name>F1YSL1_9PROT</name>
<dbReference type="AlphaFoldDB" id="F1YSL1"/>
<dbReference type="InterPro" id="IPR036890">
    <property type="entry name" value="HATPase_C_sf"/>
</dbReference>
<feature type="domain" description="Response regulatory" evidence="6">
    <location>
        <begin position="576"/>
        <end position="686"/>
    </location>
</feature>
<evidence type="ECO:0000256" key="4">
    <source>
        <dbReference type="PROSITE-ProRule" id="PRU00169"/>
    </source>
</evidence>
<protein>
    <recommendedName>
        <fullName evidence="2">histidine kinase</fullName>
        <ecNumber evidence="2">2.7.13.3</ecNumber>
    </recommendedName>
</protein>
<dbReference type="Pfam" id="PF00072">
    <property type="entry name" value="Response_reg"/>
    <property type="match status" value="2"/>
</dbReference>
<dbReference type="PROSITE" id="PS50110">
    <property type="entry name" value="RESPONSE_REGULATORY"/>
    <property type="match status" value="2"/>
</dbReference>
<evidence type="ECO:0000259" key="5">
    <source>
        <dbReference type="PROSITE" id="PS50109"/>
    </source>
</evidence>